<dbReference type="GO" id="GO:0097320">
    <property type="term" value="P:plasma membrane tubulation"/>
    <property type="evidence" value="ECO:0007669"/>
    <property type="project" value="TreeGrafter"/>
</dbReference>
<sequence length="736" mass="82065">MASKQLGRLRQWAEEVISSKDSKSEVNEEFRELEKDIELRKDGIQRLIVASEEYHHALSKRKQSHVLDEGEKMLPVDSLGVVMIIHGEEFGEDSVFGNALVKLGRAHCKIATLQEAYALTFKDTFISSMERFKEEIKEYELLKKKKLETRRAASDSATAKFEKLQATKKERDKREAEDEMDRARQRYEETAEDLRAHMHAIQENEHGQHHELATFLDTEINFVQSYLDVLKDLKAEWQNPSDATPSNQINGDGRFHTSRPASKASFRHSSRRSRANSSAAAAGSSDDESIRPSPINHARSGSTGSKASSRPTSRLSRKRTNSTAAPSSGAGQEEKEAGDRSRRMSVVGWASSAVESVTGKNKKNKDKDSFASLEDPTLLDADRPVEGDEPPKKSGGFRVALTRRTSKSKSKENLPTDSPSLSTKILKPPSLQDKKVVRALYDFSGSSDELSFKAGCNIIVVHEVLDDWWMGELDGQRGMFPTAYTEVITSKPPVPDRSNKNGNVNRNGGVPMVVRTLEDDTDLTSDADDEQILRATPMPVNRSPVFYGAFNDSASLTGSMADDEEERKAQPLMIPQRVPFPDESGDWFLDHPQRPQQQFHFIPTIPLPPSRRSILRSLDPANQPLISRSVSEMPATTSPTNTKKVPPPPPPRRTMSHNPALGPPIPERKTPAFGFSSQPVLQVTPPSSIASSHGYDRSPFDSALELEEVEPPKCERFRQNPFKPKGMCSNCLEFHD</sequence>
<dbReference type="AlphaFoldDB" id="A0A0C2YLS2"/>
<dbReference type="InterPro" id="IPR001452">
    <property type="entry name" value="SH3_domain"/>
</dbReference>
<dbReference type="Gene3D" id="2.30.30.40">
    <property type="entry name" value="SH3 Domains"/>
    <property type="match status" value="1"/>
</dbReference>
<dbReference type="InterPro" id="IPR004148">
    <property type="entry name" value="BAR_dom"/>
</dbReference>
<dbReference type="Pfam" id="PF00018">
    <property type="entry name" value="SH3_1"/>
    <property type="match status" value="1"/>
</dbReference>
<dbReference type="Proteomes" id="UP000053424">
    <property type="component" value="Unassembled WGS sequence"/>
</dbReference>
<feature type="compositionally biased region" description="Polar residues" evidence="3">
    <location>
        <begin position="321"/>
        <end position="330"/>
    </location>
</feature>
<dbReference type="GO" id="GO:0030479">
    <property type="term" value="C:actin cortical patch"/>
    <property type="evidence" value="ECO:0007669"/>
    <property type="project" value="TreeGrafter"/>
</dbReference>
<reference evidence="6 7" key="1">
    <citation type="submission" date="2014-04" db="EMBL/GenBank/DDBJ databases">
        <authorList>
            <consortium name="DOE Joint Genome Institute"/>
            <person name="Kuo A."/>
            <person name="Gay G."/>
            <person name="Dore J."/>
            <person name="Kohler A."/>
            <person name="Nagy L.G."/>
            <person name="Floudas D."/>
            <person name="Copeland A."/>
            <person name="Barry K.W."/>
            <person name="Cichocki N."/>
            <person name="Veneault-Fourrey C."/>
            <person name="LaButti K."/>
            <person name="Lindquist E.A."/>
            <person name="Lipzen A."/>
            <person name="Lundell T."/>
            <person name="Morin E."/>
            <person name="Murat C."/>
            <person name="Sun H."/>
            <person name="Tunlid A."/>
            <person name="Henrissat B."/>
            <person name="Grigoriev I.V."/>
            <person name="Hibbett D.S."/>
            <person name="Martin F."/>
            <person name="Nordberg H.P."/>
            <person name="Cantor M.N."/>
            <person name="Hua S.X."/>
        </authorList>
    </citation>
    <scope>NUCLEOTIDE SEQUENCE [LARGE SCALE GENOMIC DNA]</scope>
    <source>
        <strain evidence="7">h7</strain>
    </source>
</reference>
<dbReference type="Pfam" id="PF03114">
    <property type="entry name" value="BAR"/>
    <property type="match status" value="1"/>
</dbReference>
<evidence type="ECO:0000313" key="7">
    <source>
        <dbReference type="Proteomes" id="UP000053424"/>
    </source>
</evidence>
<dbReference type="HOGENOM" id="CLU_008936_0_0_1"/>
<dbReference type="SUPFAM" id="SSF103657">
    <property type="entry name" value="BAR/IMD domain-like"/>
    <property type="match status" value="1"/>
</dbReference>
<dbReference type="SUPFAM" id="SSF50044">
    <property type="entry name" value="SH3-domain"/>
    <property type="match status" value="1"/>
</dbReference>
<dbReference type="PANTHER" id="PTHR47174:SF2">
    <property type="entry name" value="SH3 DOMAIN SIGNALLING PROTEIN (AFU_ORTHOLOGUE AFUA_5G07670)"/>
    <property type="match status" value="1"/>
</dbReference>
<name>A0A0C2YLS2_HEBCY</name>
<feature type="compositionally biased region" description="Basic and acidic residues" evidence="3">
    <location>
        <begin position="380"/>
        <end position="392"/>
    </location>
</feature>
<dbReference type="OrthoDB" id="10263741at2759"/>
<evidence type="ECO:0008006" key="8">
    <source>
        <dbReference type="Google" id="ProtNLM"/>
    </source>
</evidence>
<feature type="compositionally biased region" description="Basic and acidic residues" evidence="3">
    <location>
        <begin position="160"/>
        <end position="183"/>
    </location>
</feature>
<dbReference type="PANTHER" id="PTHR47174">
    <property type="entry name" value="BRIDGING INTEGRATOR 3"/>
    <property type="match status" value="1"/>
</dbReference>
<feature type="compositionally biased region" description="Polar residues" evidence="3">
    <location>
        <begin position="682"/>
        <end position="691"/>
    </location>
</feature>
<feature type="region of interest" description="Disordered" evidence="3">
    <location>
        <begin position="682"/>
        <end position="702"/>
    </location>
</feature>
<evidence type="ECO:0000259" key="5">
    <source>
        <dbReference type="PROSITE" id="PS51021"/>
    </source>
</evidence>
<dbReference type="PRINTS" id="PR00452">
    <property type="entry name" value="SH3DOMAIN"/>
</dbReference>
<dbReference type="PROSITE" id="PS51021">
    <property type="entry name" value="BAR"/>
    <property type="match status" value="1"/>
</dbReference>
<dbReference type="PROSITE" id="PS50002">
    <property type="entry name" value="SH3"/>
    <property type="match status" value="1"/>
</dbReference>
<keyword evidence="1 2" id="KW-0728">SH3 domain</keyword>
<feature type="compositionally biased region" description="Polar residues" evidence="3">
    <location>
        <begin position="299"/>
        <end position="314"/>
    </location>
</feature>
<feature type="region of interest" description="Disordered" evidence="3">
    <location>
        <begin position="490"/>
        <end position="510"/>
    </location>
</feature>
<feature type="region of interest" description="Disordered" evidence="3">
    <location>
        <begin position="627"/>
        <end position="663"/>
    </location>
</feature>
<dbReference type="InterPro" id="IPR027267">
    <property type="entry name" value="AH/BAR_dom_sf"/>
</dbReference>
<feature type="compositionally biased region" description="Low complexity" evidence="3">
    <location>
        <begin position="275"/>
        <end position="284"/>
    </location>
</feature>
<feature type="compositionally biased region" description="Low complexity" evidence="3">
    <location>
        <begin position="500"/>
        <end position="510"/>
    </location>
</feature>
<evidence type="ECO:0000256" key="1">
    <source>
        <dbReference type="ARBA" id="ARBA00022443"/>
    </source>
</evidence>
<feature type="compositionally biased region" description="Basic and acidic residues" evidence="3">
    <location>
        <begin position="332"/>
        <end position="342"/>
    </location>
</feature>
<dbReference type="InterPro" id="IPR046982">
    <property type="entry name" value="BIN3/RVS161-like"/>
</dbReference>
<protein>
    <recommendedName>
        <fullName evidence="8">SH3 domain-containing protein</fullName>
    </recommendedName>
</protein>
<dbReference type="Gene3D" id="1.20.1270.60">
    <property type="entry name" value="Arfaptin homology (AH) domain/BAR domain"/>
    <property type="match status" value="1"/>
</dbReference>
<dbReference type="GO" id="GO:0031097">
    <property type="term" value="C:medial cortex"/>
    <property type="evidence" value="ECO:0007669"/>
    <property type="project" value="TreeGrafter"/>
</dbReference>
<reference evidence="7" key="2">
    <citation type="submission" date="2015-01" db="EMBL/GenBank/DDBJ databases">
        <title>Evolutionary Origins and Diversification of the Mycorrhizal Mutualists.</title>
        <authorList>
            <consortium name="DOE Joint Genome Institute"/>
            <consortium name="Mycorrhizal Genomics Consortium"/>
            <person name="Kohler A."/>
            <person name="Kuo A."/>
            <person name="Nagy L.G."/>
            <person name="Floudas D."/>
            <person name="Copeland A."/>
            <person name="Barry K.W."/>
            <person name="Cichocki N."/>
            <person name="Veneault-Fourrey C."/>
            <person name="LaButti K."/>
            <person name="Lindquist E.A."/>
            <person name="Lipzen A."/>
            <person name="Lundell T."/>
            <person name="Morin E."/>
            <person name="Murat C."/>
            <person name="Riley R."/>
            <person name="Ohm R."/>
            <person name="Sun H."/>
            <person name="Tunlid A."/>
            <person name="Henrissat B."/>
            <person name="Grigoriev I.V."/>
            <person name="Hibbett D.S."/>
            <person name="Martin F."/>
        </authorList>
    </citation>
    <scope>NUCLEOTIDE SEQUENCE [LARGE SCALE GENOMIC DNA]</scope>
    <source>
        <strain evidence="7">h7</strain>
    </source>
</reference>
<dbReference type="EMBL" id="KN831779">
    <property type="protein sequence ID" value="KIM41972.1"/>
    <property type="molecule type" value="Genomic_DNA"/>
</dbReference>
<keyword evidence="7" id="KW-1185">Reference proteome</keyword>
<feature type="domain" description="BAR" evidence="5">
    <location>
        <begin position="15"/>
        <end position="246"/>
    </location>
</feature>
<feature type="region of interest" description="Disordered" evidence="3">
    <location>
        <begin position="239"/>
        <end position="426"/>
    </location>
</feature>
<dbReference type="SMART" id="SM00721">
    <property type="entry name" value="BAR"/>
    <property type="match status" value="1"/>
</dbReference>
<proteinExistence type="predicted"/>
<dbReference type="STRING" id="686832.A0A0C2YLS2"/>
<dbReference type="InterPro" id="IPR036028">
    <property type="entry name" value="SH3-like_dom_sf"/>
</dbReference>
<dbReference type="GO" id="GO:1990528">
    <property type="term" value="C:Rvs161p-Rvs167p complex"/>
    <property type="evidence" value="ECO:0007669"/>
    <property type="project" value="TreeGrafter"/>
</dbReference>
<gene>
    <name evidence="6" type="ORF">M413DRAFT_141729</name>
</gene>
<organism evidence="6 7">
    <name type="scientific">Hebeloma cylindrosporum</name>
    <dbReference type="NCBI Taxonomy" id="76867"/>
    <lineage>
        <taxon>Eukaryota</taxon>
        <taxon>Fungi</taxon>
        <taxon>Dikarya</taxon>
        <taxon>Basidiomycota</taxon>
        <taxon>Agaricomycotina</taxon>
        <taxon>Agaricomycetes</taxon>
        <taxon>Agaricomycetidae</taxon>
        <taxon>Agaricales</taxon>
        <taxon>Agaricineae</taxon>
        <taxon>Hymenogastraceae</taxon>
        <taxon>Hebeloma</taxon>
    </lineage>
</organism>
<evidence type="ECO:0000313" key="6">
    <source>
        <dbReference type="EMBL" id="KIM41972.1"/>
    </source>
</evidence>
<feature type="compositionally biased region" description="Polar residues" evidence="3">
    <location>
        <begin position="239"/>
        <end position="250"/>
    </location>
</feature>
<dbReference type="GO" id="GO:0006897">
    <property type="term" value="P:endocytosis"/>
    <property type="evidence" value="ECO:0007669"/>
    <property type="project" value="InterPro"/>
</dbReference>
<evidence type="ECO:0000256" key="3">
    <source>
        <dbReference type="SAM" id="MobiDB-lite"/>
    </source>
</evidence>
<feature type="region of interest" description="Disordered" evidence="3">
    <location>
        <begin position="158"/>
        <end position="183"/>
    </location>
</feature>
<evidence type="ECO:0000256" key="2">
    <source>
        <dbReference type="PROSITE-ProRule" id="PRU00192"/>
    </source>
</evidence>
<feature type="domain" description="SH3" evidence="4">
    <location>
        <begin position="432"/>
        <end position="490"/>
    </location>
</feature>
<dbReference type="GO" id="GO:0043332">
    <property type="term" value="C:mating projection tip"/>
    <property type="evidence" value="ECO:0007669"/>
    <property type="project" value="TreeGrafter"/>
</dbReference>
<dbReference type="CDD" id="cd00174">
    <property type="entry name" value="SH3"/>
    <property type="match status" value="1"/>
</dbReference>
<accession>A0A0C2YLS2</accession>
<dbReference type="GO" id="GO:0051666">
    <property type="term" value="P:actin cortical patch localization"/>
    <property type="evidence" value="ECO:0007669"/>
    <property type="project" value="InterPro"/>
</dbReference>
<dbReference type="SMART" id="SM00326">
    <property type="entry name" value="SH3"/>
    <property type="match status" value="1"/>
</dbReference>
<dbReference type="GO" id="GO:0008289">
    <property type="term" value="F:lipid binding"/>
    <property type="evidence" value="ECO:0007669"/>
    <property type="project" value="TreeGrafter"/>
</dbReference>
<evidence type="ECO:0000259" key="4">
    <source>
        <dbReference type="PROSITE" id="PS50002"/>
    </source>
</evidence>
<feature type="compositionally biased region" description="Basic residues" evidence="3">
    <location>
        <begin position="265"/>
        <end position="274"/>
    </location>
</feature>